<dbReference type="GO" id="GO:0030430">
    <property type="term" value="C:host cell cytoplasm"/>
    <property type="evidence" value="ECO:0007669"/>
    <property type="project" value="UniProtKB-SubCell"/>
</dbReference>
<keyword evidence="6 7" id="KW-1035">Host cytoplasm</keyword>
<protein>
    <recommendedName>
        <fullName evidence="7">Packaging protein UL32</fullName>
    </recommendedName>
</protein>
<proteinExistence type="inferred from homology"/>
<dbReference type="Pfam" id="PF01673">
    <property type="entry name" value="Herpes_env"/>
    <property type="match status" value="2"/>
</dbReference>
<dbReference type="GeneID" id="1450448"/>
<comment type="subcellular location">
    <subcellularLocation>
        <location evidence="7">Host cytoplasm</location>
    </subcellularLocation>
    <subcellularLocation>
        <location evidence="7">Host nucleus</location>
    </subcellularLocation>
</comment>
<dbReference type="KEGG" id="vg:1450448"/>
<evidence type="ECO:0000313" key="9">
    <source>
        <dbReference type="Proteomes" id="UP000008287"/>
    </source>
</evidence>
<sequence length="436" mass="49318">MFMPWQKATLYKHKSRIESLLNASFMPSTPETALDNPPLVHTYAALTSTSTCNICQFLYSLIDKQSPAISFYEDYALLCLTCLYAPITWTSTLMTAADFLEIITTHFPDSTTLNIYSPNVILAIDIQLHFYIHRCFKIPHNKDMLTASSLQFLRTVFLQGNLTGSISGHFCFKTAWVKSDTCCDNKDSNLPSSLSNVFCGENLEMKSVLLPIILEIWSASDLFKNSVVISKDPFFTYPDDVDICQGPCMLSPSLVLKQKNNTASICPLCECIASHPQAIDTLQTLKHNILTCIENNVKLVDRIAFILHNNELDYIEDLALKSVIKNCSIQEIHKHFFCDPLCALNIKKTNTNILFKIPDRTSLKLLCARLATGEHLSKNYNLDCEYLETLVLIFKCSQICKLGKTTFLEIIRELDTLSKKHNLLTVKAFQTSQIYV</sequence>
<dbReference type="InterPro" id="IPR002597">
    <property type="entry name" value="Herpes_env"/>
</dbReference>
<accession>Q9YTJ8</accession>
<evidence type="ECO:0000256" key="6">
    <source>
        <dbReference type="ARBA" id="ARBA00023200"/>
    </source>
</evidence>
<dbReference type="RefSeq" id="NP_048040.1">
    <property type="nucleotide sequence ID" value="NC_001987.1"/>
</dbReference>
<dbReference type="OrthoDB" id="3440at10239"/>
<dbReference type="GO" id="GO:0019031">
    <property type="term" value="C:viral envelope"/>
    <property type="evidence" value="ECO:0007669"/>
    <property type="project" value="InterPro"/>
</dbReference>
<dbReference type="GO" id="GO:0042025">
    <property type="term" value="C:host cell nucleus"/>
    <property type="evidence" value="ECO:0007669"/>
    <property type="project" value="UniProtKB-SubCell"/>
</dbReference>
<comment type="function">
    <text evidence="7">Plays a role in efficient localization of neo-synthesized capsids to nuclear replication compartments, thereby controlling cleavage and packaging of virus genomic DNA.</text>
</comment>
<comment type="similarity">
    <text evidence="1 7">Belongs to the herpesviridae UL32 protein family.</text>
</comment>
<dbReference type="PIR" id="T42982">
    <property type="entry name" value="T42982"/>
</dbReference>
<evidence type="ECO:0000313" key="8">
    <source>
        <dbReference type="EMBL" id="AAC95593.1"/>
    </source>
</evidence>
<evidence type="ECO:0000256" key="7">
    <source>
        <dbReference type="RuleBase" id="RU364029"/>
    </source>
</evidence>
<keyword evidence="2 7" id="KW-1048">Host nucleus</keyword>
<evidence type="ECO:0000256" key="3">
    <source>
        <dbReference type="ARBA" id="ARBA00022723"/>
    </source>
</evidence>
<organism evidence="9">
    <name type="scientific">Ateline herpesvirus 3</name>
    <name type="common">AtHV-3</name>
    <name type="synonym">Herpesvirus ateles</name>
    <dbReference type="NCBI Taxonomy" id="85618"/>
    <lineage>
        <taxon>Viruses</taxon>
        <taxon>Duplodnaviria</taxon>
        <taxon>Heunggongvirae</taxon>
        <taxon>Peploviricota</taxon>
        <taxon>Herviviricetes</taxon>
        <taxon>Herpesvirales</taxon>
        <taxon>Orthoherpesviridae</taxon>
        <taxon>Gammaherpesvirinae</taxon>
        <taxon>Rhadinovirus</taxon>
        <taxon>Rhadinovirus atelinegamma3</taxon>
    </lineage>
</organism>
<evidence type="ECO:0000256" key="1">
    <source>
        <dbReference type="ARBA" id="ARBA00005235"/>
    </source>
</evidence>
<keyword evidence="3" id="KW-0479">Metal-binding</keyword>
<dbReference type="EMBL" id="AF083424">
    <property type="protein sequence ID" value="AAC95593.1"/>
    <property type="molecule type" value="Genomic_DNA"/>
</dbReference>
<evidence type="ECO:0000256" key="4">
    <source>
        <dbReference type="ARBA" id="ARBA00022771"/>
    </source>
</evidence>
<keyword evidence="9" id="KW-1185">Reference proteome</keyword>
<name>Q9YTJ8_ATHV3</name>
<keyword evidence="5" id="KW-0862">Zinc</keyword>
<dbReference type="Proteomes" id="UP000008287">
    <property type="component" value="Segment"/>
</dbReference>
<dbReference type="PROSITE" id="PS51988">
    <property type="entry name" value="HERPESVIRUS_UL32"/>
    <property type="match status" value="1"/>
</dbReference>
<keyword evidence="4" id="KW-0863">Zinc-finger</keyword>
<evidence type="ECO:0000256" key="2">
    <source>
        <dbReference type="ARBA" id="ARBA00022562"/>
    </source>
</evidence>
<organismHost>
    <name type="scientific">Ateles</name>
    <dbReference type="NCBI Taxonomy" id="9506"/>
</organismHost>
<evidence type="ECO:0000256" key="5">
    <source>
        <dbReference type="ARBA" id="ARBA00022833"/>
    </source>
</evidence>
<reference evidence="8 9" key="1">
    <citation type="journal article" date="2000" name="J. Virol.">
        <title>Primary structure of the Herpesvirus ateles genome.</title>
        <authorList>
            <person name="Albrecht J.C."/>
        </authorList>
    </citation>
    <scope>NUCLEOTIDE SEQUENCE [LARGE SCALE GENOMIC DNA]</scope>
    <source>
        <strain evidence="8">73</strain>
    </source>
</reference>
<dbReference type="GO" id="GO:0008270">
    <property type="term" value="F:zinc ion binding"/>
    <property type="evidence" value="ECO:0007669"/>
    <property type="project" value="UniProtKB-KW"/>
</dbReference>